<name>A0A7G5DX80_9SPHI</name>
<evidence type="ECO:0000313" key="2">
    <source>
        <dbReference type="Proteomes" id="UP000515450"/>
    </source>
</evidence>
<keyword evidence="2" id="KW-1185">Reference proteome</keyword>
<organism evidence="1 2">
    <name type="scientific">Sphingobacterium paramultivorum</name>
    <dbReference type="NCBI Taxonomy" id="2886510"/>
    <lineage>
        <taxon>Bacteria</taxon>
        <taxon>Pseudomonadati</taxon>
        <taxon>Bacteroidota</taxon>
        <taxon>Sphingobacteriia</taxon>
        <taxon>Sphingobacteriales</taxon>
        <taxon>Sphingobacteriaceae</taxon>
        <taxon>Sphingobacterium</taxon>
    </lineage>
</organism>
<reference evidence="1 2" key="1">
    <citation type="journal article" date="2020" name="G3 (Bethesda)">
        <title>CeMbio - The Caenorhabditis elegans Microbiome Resource.</title>
        <authorList>
            <person name="Dirksen P."/>
            <person name="Assie A."/>
            <person name="Zimmermann J."/>
            <person name="Zhang F."/>
            <person name="Tietje A.M."/>
            <person name="Marsh S.A."/>
            <person name="Felix M.A."/>
            <person name="Shapira M."/>
            <person name="Kaleta C."/>
            <person name="Schulenburg H."/>
            <person name="Samuel B."/>
        </authorList>
    </citation>
    <scope>NUCLEOTIDE SEQUENCE [LARGE SCALE GENOMIC DNA]</scope>
    <source>
        <strain evidence="1 2">BIGb0170</strain>
    </source>
</reference>
<gene>
    <name evidence="1" type="ORF">HS960_01170</name>
</gene>
<sequence>MKPKCNYILALERTLYDVHLSDYYPLKDIEGFWKQYPIGIIRHNLIELQSKVNSEQLSAFSLDLLKALVAYLTAHLSNLDLAPLFLSEVFETSKEELKTTKEISDFFNRVSSSNPNS</sequence>
<proteinExistence type="predicted"/>
<dbReference type="EMBL" id="CP058555">
    <property type="protein sequence ID" value="QMV66355.1"/>
    <property type="molecule type" value="Genomic_DNA"/>
</dbReference>
<protein>
    <submittedName>
        <fullName evidence="1">Uncharacterized protein</fullName>
    </submittedName>
</protein>
<dbReference type="AlphaFoldDB" id="A0A7G5DX80"/>
<dbReference type="RefSeq" id="WP_182331054.1">
    <property type="nucleotide sequence ID" value="NZ_CP058555.1"/>
</dbReference>
<evidence type="ECO:0000313" key="1">
    <source>
        <dbReference type="EMBL" id="QMV66355.1"/>
    </source>
</evidence>
<dbReference type="Proteomes" id="UP000515450">
    <property type="component" value="Chromosome"/>
</dbReference>
<accession>A0A7G5DX80</accession>